<dbReference type="GO" id="GO:0010165">
    <property type="term" value="P:response to X-ray"/>
    <property type="evidence" value="ECO:0007669"/>
    <property type="project" value="TreeGrafter"/>
</dbReference>
<dbReference type="InterPro" id="IPR010585">
    <property type="entry name" value="DNA_repair_prot_XRCC4"/>
</dbReference>
<dbReference type="OrthoDB" id="68141at2759"/>
<feature type="compositionally biased region" description="Polar residues" evidence="1">
    <location>
        <begin position="224"/>
        <end position="235"/>
    </location>
</feature>
<evidence type="ECO:0000256" key="1">
    <source>
        <dbReference type="SAM" id="MobiDB-lite"/>
    </source>
</evidence>
<protein>
    <submittedName>
        <fullName evidence="2">Uncharacterized protein</fullName>
    </submittedName>
</protein>
<dbReference type="InterPro" id="IPR014751">
    <property type="entry name" value="XRCC4-like_C"/>
</dbReference>
<accession>W4GPW3</accession>
<dbReference type="GO" id="GO:0003677">
    <property type="term" value="F:DNA binding"/>
    <property type="evidence" value="ECO:0007669"/>
    <property type="project" value="InterPro"/>
</dbReference>
<dbReference type="VEuPathDB" id="FungiDB:H257_05664"/>
<dbReference type="Gene3D" id="1.20.5.370">
    <property type="match status" value="1"/>
</dbReference>
<reference evidence="2" key="1">
    <citation type="submission" date="2013-12" db="EMBL/GenBank/DDBJ databases">
        <title>The Genome Sequence of Aphanomyces astaci APO3.</title>
        <authorList>
            <consortium name="The Broad Institute Genomics Platform"/>
            <person name="Russ C."/>
            <person name="Tyler B."/>
            <person name="van West P."/>
            <person name="Dieguez-Uribeondo J."/>
            <person name="Young S.K."/>
            <person name="Zeng Q."/>
            <person name="Gargeya S."/>
            <person name="Fitzgerald M."/>
            <person name="Abouelleil A."/>
            <person name="Alvarado L."/>
            <person name="Chapman S.B."/>
            <person name="Gainer-Dewar J."/>
            <person name="Goldberg J."/>
            <person name="Griggs A."/>
            <person name="Gujja S."/>
            <person name="Hansen M."/>
            <person name="Howarth C."/>
            <person name="Imamovic A."/>
            <person name="Ireland A."/>
            <person name="Larimer J."/>
            <person name="McCowan C."/>
            <person name="Murphy C."/>
            <person name="Pearson M."/>
            <person name="Poon T.W."/>
            <person name="Priest M."/>
            <person name="Roberts A."/>
            <person name="Saif S."/>
            <person name="Shea T."/>
            <person name="Sykes S."/>
            <person name="Wortman J."/>
            <person name="Nusbaum C."/>
            <person name="Birren B."/>
        </authorList>
    </citation>
    <scope>NUCLEOTIDE SEQUENCE [LARGE SCALE GENOMIC DNA]</scope>
    <source>
        <strain evidence="2">APO3</strain>
    </source>
</reference>
<sequence>MKEVGVAYVGDSFFGSEGLHIILWRYEDGALYEVIRRESDKPRSLTCSGEEYLRSLHSTFHHACSTASPTTDLSVSVQEDENEIVVSIREDRDGMNLRFDSWSMPRCTNSTSTEAAMRRRWCAEFAVKEDKALALRRRVEELEELVRSSDALVTKAIAAKNDVESTLIHKCVALLNEKKAKIKSLQSSSKAPSRRDHADSAPDDSDDDKHASTDEDDEAEEASQAYSHLPVSQTHVTAKQVLDGADDDFLDML</sequence>
<proteinExistence type="predicted"/>
<gene>
    <name evidence="2" type="ORF">H257_05664</name>
</gene>
<dbReference type="PANTHER" id="PTHR28559:SF1">
    <property type="entry name" value="DNA REPAIR PROTEIN XRCC4"/>
    <property type="match status" value="1"/>
</dbReference>
<dbReference type="GO" id="GO:0006303">
    <property type="term" value="P:double-strand break repair via nonhomologous end joining"/>
    <property type="evidence" value="ECO:0007669"/>
    <property type="project" value="TreeGrafter"/>
</dbReference>
<dbReference type="GO" id="GO:0032807">
    <property type="term" value="C:DNA ligase IV complex"/>
    <property type="evidence" value="ECO:0007669"/>
    <property type="project" value="TreeGrafter"/>
</dbReference>
<organism evidence="2">
    <name type="scientific">Aphanomyces astaci</name>
    <name type="common">Crayfish plague agent</name>
    <dbReference type="NCBI Taxonomy" id="112090"/>
    <lineage>
        <taxon>Eukaryota</taxon>
        <taxon>Sar</taxon>
        <taxon>Stramenopiles</taxon>
        <taxon>Oomycota</taxon>
        <taxon>Saprolegniomycetes</taxon>
        <taxon>Saprolegniales</taxon>
        <taxon>Verrucalvaceae</taxon>
        <taxon>Aphanomyces</taxon>
    </lineage>
</organism>
<dbReference type="GO" id="GO:0006310">
    <property type="term" value="P:DNA recombination"/>
    <property type="evidence" value="ECO:0007669"/>
    <property type="project" value="InterPro"/>
</dbReference>
<dbReference type="PANTHER" id="PTHR28559">
    <property type="entry name" value="DNA REPAIR PROTEIN XRCC4"/>
    <property type="match status" value="1"/>
</dbReference>
<dbReference type="AlphaFoldDB" id="W4GPW3"/>
<feature type="region of interest" description="Disordered" evidence="1">
    <location>
        <begin position="184"/>
        <end position="235"/>
    </location>
</feature>
<dbReference type="GeneID" id="20807660"/>
<dbReference type="EMBL" id="KI913124">
    <property type="protein sequence ID" value="ETV81044.1"/>
    <property type="molecule type" value="Genomic_DNA"/>
</dbReference>
<name>W4GPW3_APHAT</name>
<dbReference type="SUPFAM" id="SSF58022">
    <property type="entry name" value="XRCC4, C-terminal oligomerization domain"/>
    <property type="match status" value="1"/>
</dbReference>
<evidence type="ECO:0000313" key="2">
    <source>
        <dbReference type="EMBL" id="ETV81044.1"/>
    </source>
</evidence>
<dbReference type="GO" id="GO:0005958">
    <property type="term" value="C:DNA-dependent protein kinase-DNA ligase 4 complex"/>
    <property type="evidence" value="ECO:0007669"/>
    <property type="project" value="TreeGrafter"/>
</dbReference>
<dbReference type="RefSeq" id="XP_009828902.1">
    <property type="nucleotide sequence ID" value="XM_009830600.1"/>
</dbReference>